<evidence type="ECO:0000313" key="1">
    <source>
        <dbReference type="EMBL" id="MCB5409204.1"/>
    </source>
</evidence>
<keyword evidence="2" id="KW-1185">Reference proteome</keyword>
<sequence length="198" mass="20384">MIRLVLAASGLVLIAIGGLASLAKLALVLGLPGLAATLLSDPAIRGVAAYQAGDFPAADDAFRTAGRGSTYNRGLSLAMTGDLALSRAYFDAVLFANPADSQARDNRNTVNALIPPVIGIGNEAGRIAAKAIAEAGGSPVEATMRLGRQLVMGGRSADAAWLAGLPDDAGDFLRLRLEAEHQRRLSLGLTAPEKGDPW</sequence>
<organism evidence="1 2">
    <name type="scientific">Pseudogemmobacter faecipullorum</name>
    <dbReference type="NCBI Taxonomy" id="2755041"/>
    <lineage>
        <taxon>Bacteria</taxon>
        <taxon>Pseudomonadati</taxon>
        <taxon>Pseudomonadota</taxon>
        <taxon>Alphaproteobacteria</taxon>
        <taxon>Rhodobacterales</taxon>
        <taxon>Paracoccaceae</taxon>
        <taxon>Pseudogemmobacter</taxon>
    </lineage>
</organism>
<evidence type="ECO:0000313" key="2">
    <source>
        <dbReference type="Proteomes" id="UP001198571"/>
    </source>
</evidence>
<gene>
    <name evidence="1" type="ORF">H0485_04170</name>
</gene>
<comment type="caution">
    <text evidence="1">The sequence shown here is derived from an EMBL/GenBank/DDBJ whole genome shotgun (WGS) entry which is preliminary data.</text>
</comment>
<proteinExistence type="predicted"/>
<protein>
    <recommendedName>
        <fullName evidence="3">Ca-activated chloride channel family protein</fullName>
    </recommendedName>
</protein>
<reference evidence="1 2" key="1">
    <citation type="submission" date="2020-07" db="EMBL/GenBank/DDBJ databases">
        <title>Pseudogemmobacter sp. nov., isolated from poultry manure in Taiwan.</title>
        <authorList>
            <person name="Lin S.-Y."/>
            <person name="Tang Y.-S."/>
            <person name="Young C.-C."/>
        </authorList>
    </citation>
    <scope>NUCLEOTIDE SEQUENCE [LARGE SCALE GENOMIC DNA]</scope>
    <source>
        <strain evidence="1 2">CC-YST710</strain>
    </source>
</reference>
<dbReference type="EMBL" id="JACDXX010000003">
    <property type="protein sequence ID" value="MCB5409204.1"/>
    <property type="molecule type" value="Genomic_DNA"/>
</dbReference>
<evidence type="ECO:0008006" key="3">
    <source>
        <dbReference type="Google" id="ProtNLM"/>
    </source>
</evidence>
<name>A0ABS8CIL0_9RHOB</name>
<accession>A0ABS8CIL0</accession>
<dbReference type="Proteomes" id="UP001198571">
    <property type="component" value="Unassembled WGS sequence"/>
</dbReference>